<proteinExistence type="predicted"/>
<evidence type="ECO:0000256" key="2">
    <source>
        <dbReference type="ARBA" id="ARBA00012483"/>
    </source>
</evidence>
<reference evidence="8" key="4">
    <citation type="submission" date="2019-03" db="UniProtKB">
        <authorList>
            <consortium name="EnsemblPlants"/>
        </authorList>
    </citation>
    <scope>IDENTIFICATION</scope>
</reference>
<reference evidence="8" key="3">
    <citation type="journal article" date="2017" name="Nature">
        <title>Genome sequence of the progenitor of the wheat D genome Aegilops tauschii.</title>
        <authorList>
            <person name="Luo M.C."/>
            <person name="Gu Y.Q."/>
            <person name="Puiu D."/>
            <person name="Wang H."/>
            <person name="Twardziok S.O."/>
            <person name="Deal K.R."/>
            <person name="Huo N."/>
            <person name="Zhu T."/>
            <person name="Wang L."/>
            <person name="Wang Y."/>
            <person name="McGuire P.E."/>
            <person name="Liu S."/>
            <person name="Long H."/>
            <person name="Ramasamy R.K."/>
            <person name="Rodriguez J.C."/>
            <person name="Van S.L."/>
            <person name="Yuan L."/>
            <person name="Wang Z."/>
            <person name="Xia Z."/>
            <person name="Xiao L."/>
            <person name="Anderson O.D."/>
            <person name="Ouyang S."/>
            <person name="Liang Y."/>
            <person name="Zimin A.V."/>
            <person name="Pertea G."/>
            <person name="Qi P."/>
            <person name="Bennetzen J.L."/>
            <person name="Dai X."/>
            <person name="Dawson M.W."/>
            <person name="Muller H.G."/>
            <person name="Kugler K."/>
            <person name="Rivarola-Duarte L."/>
            <person name="Spannagl M."/>
            <person name="Mayer K.F.X."/>
            <person name="Lu F.H."/>
            <person name="Bevan M.W."/>
            <person name="Leroy P."/>
            <person name="Li P."/>
            <person name="You F.M."/>
            <person name="Sun Q."/>
            <person name="Liu Z."/>
            <person name="Lyons E."/>
            <person name="Wicker T."/>
            <person name="Salzberg S.L."/>
            <person name="Devos K.M."/>
            <person name="Dvorak J."/>
        </authorList>
    </citation>
    <scope>NUCLEOTIDE SEQUENCE [LARGE SCALE GENOMIC DNA]</scope>
    <source>
        <strain evidence="8">cv. AL8/78</strain>
    </source>
</reference>
<evidence type="ECO:0000256" key="1">
    <source>
        <dbReference type="ARBA" id="ARBA00000900"/>
    </source>
</evidence>
<organism evidence="8 9">
    <name type="scientific">Aegilops tauschii subsp. strangulata</name>
    <name type="common">Goatgrass</name>
    <dbReference type="NCBI Taxonomy" id="200361"/>
    <lineage>
        <taxon>Eukaryota</taxon>
        <taxon>Viridiplantae</taxon>
        <taxon>Streptophyta</taxon>
        <taxon>Embryophyta</taxon>
        <taxon>Tracheophyta</taxon>
        <taxon>Spermatophyta</taxon>
        <taxon>Magnoliopsida</taxon>
        <taxon>Liliopsida</taxon>
        <taxon>Poales</taxon>
        <taxon>Poaceae</taxon>
        <taxon>BOP clade</taxon>
        <taxon>Pooideae</taxon>
        <taxon>Triticodae</taxon>
        <taxon>Triticeae</taxon>
        <taxon>Triticinae</taxon>
        <taxon>Aegilops</taxon>
    </lineage>
</organism>
<comment type="catalytic activity">
    <reaction evidence="1">
        <text>S-ubiquitinyl-[E2 ubiquitin-conjugating enzyme]-L-cysteine + [acceptor protein]-L-lysine = [E2 ubiquitin-conjugating enzyme]-L-cysteine + N(6)-ubiquitinyl-[acceptor protein]-L-lysine.</text>
        <dbReference type="EC" id="2.3.2.27"/>
    </reaction>
</comment>
<dbReference type="SUPFAM" id="SSF57850">
    <property type="entry name" value="RING/U-box"/>
    <property type="match status" value="1"/>
</dbReference>
<evidence type="ECO:0000256" key="7">
    <source>
        <dbReference type="ARBA" id="ARBA00022833"/>
    </source>
</evidence>
<dbReference type="InterPro" id="IPR013083">
    <property type="entry name" value="Znf_RING/FYVE/PHD"/>
</dbReference>
<protein>
    <recommendedName>
        <fullName evidence="2">RING-type E3 ubiquitin transferase</fullName>
        <ecNumber evidence="2">2.3.2.27</ecNumber>
    </recommendedName>
</protein>
<reference evidence="9" key="1">
    <citation type="journal article" date="2014" name="Science">
        <title>Ancient hybridizations among the ancestral genomes of bread wheat.</title>
        <authorList>
            <consortium name="International Wheat Genome Sequencing Consortium,"/>
            <person name="Marcussen T."/>
            <person name="Sandve S.R."/>
            <person name="Heier L."/>
            <person name="Spannagl M."/>
            <person name="Pfeifer M."/>
            <person name="Jakobsen K.S."/>
            <person name="Wulff B.B."/>
            <person name="Steuernagel B."/>
            <person name="Mayer K.F."/>
            <person name="Olsen O.A."/>
        </authorList>
    </citation>
    <scope>NUCLEOTIDE SEQUENCE [LARGE SCALE GENOMIC DNA]</scope>
    <source>
        <strain evidence="9">cv. AL8/78</strain>
    </source>
</reference>
<dbReference type="PANTHER" id="PTHR46463">
    <property type="entry name" value="ZINC FINGER, RING/FYVE/PHD-TYPE"/>
    <property type="match status" value="1"/>
</dbReference>
<evidence type="ECO:0000256" key="4">
    <source>
        <dbReference type="ARBA" id="ARBA00022723"/>
    </source>
</evidence>
<keyword evidence="5" id="KW-0863">Zinc-finger</keyword>
<evidence type="ECO:0000313" key="9">
    <source>
        <dbReference type="Proteomes" id="UP000015105"/>
    </source>
</evidence>
<dbReference type="PANTHER" id="PTHR46463:SF27">
    <property type="entry name" value="OS03G0788800 PROTEIN"/>
    <property type="match status" value="1"/>
</dbReference>
<dbReference type="AlphaFoldDB" id="A0A453SJE0"/>
<dbReference type="EnsemblPlants" id="AET7Gv20962600.3">
    <property type="protein sequence ID" value="AET7Gv20962600.3"/>
    <property type="gene ID" value="AET7Gv20962600"/>
</dbReference>
<name>A0A453SJE0_AEGTS</name>
<accession>A0A453SJE0</accession>
<evidence type="ECO:0000313" key="8">
    <source>
        <dbReference type="EnsemblPlants" id="AET7Gv20962600.3"/>
    </source>
</evidence>
<evidence type="ECO:0000256" key="6">
    <source>
        <dbReference type="ARBA" id="ARBA00022786"/>
    </source>
</evidence>
<dbReference type="GO" id="GO:0008270">
    <property type="term" value="F:zinc ion binding"/>
    <property type="evidence" value="ECO:0007669"/>
    <property type="project" value="UniProtKB-KW"/>
</dbReference>
<dbReference type="Proteomes" id="UP000015105">
    <property type="component" value="Chromosome 7D"/>
</dbReference>
<dbReference type="Gramene" id="AET7Gv20962600.30">
    <property type="protein sequence ID" value="AET7Gv20962600.30"/>
    <property type="gene ID" value="AET7Gv20962600"/>
</dbReference>
<dbReference type="EC" id="2.3.2.27" evidence="2"/>
<sequence>MSYAMDLGSRSSLVCLQWSSGGEVELGVEVNILNARKNSSLCTSSRSGLQSKRNGRPDLLVGGGGWRDGEALIVEGGVYDACDHACNICLEAFCDSDSSTATSCKHDLHLRCILEW</sequence>
<keyword evidence="7" id="KW-0862">Zinc</keyword>
<dbReference type="EnsemblPlants" id="AET7Gv20962600.30">
    <property type="protein sequence ID" value="AET7Gv20962600.30"/>
    <property type="gene ID" value="AET7Gv20962600"/>
</dbReference>
<reference evidence="9" key="2">
    <citation type="journal article" date="2017" name="Nat. Plants">
        <title>The Aegilops tauschii genome reveals multiple impacts of transposons.</title>
        <authorList>
            <person name="Zhao G."/>
            <person name="Zou C."/>
            <person name="Li K."/>
            <person name="Wang K."/>
            <person name="Li T."/>
            <person name="Gao L."/>
            <person name="Zhang X."/>
            <person name="Wang H."/>
            <person name="Yang Z."/>
            <person name="Liu X."/>
            <person name="Jiang W."/>
            <person name="Mao L."/>
            <person name="Kong X."/>
            <person name="Jiao Y."/>
            <person name="Jia J."/>
        </authorList>
    </citation>
    <scope>NUCLEOTIDE SEQUENCE [LARGE SCALE GENOMIC DNA]</scope>
    <source>
        <strain evidence="9">cv. AL8/78</strain>
    </source>
</reference>
<keyword evidence="4" id="KW-0479">Metal-binding</keyword>
<evidence type="ECO:0000256" key="3">
    <source>
        <dbReference type="ARBA" id="ARBA00022679"/>
    </source>
</evidence>
<dbReference type="GO" id="GO:0061630">
    <property type="term" value="F:ubiquitin protein ligase activity"/>
    <property type="evidence" value="ECO:0007669"/>
    <property type="project" value="UniProtKB-EC"/>
</dbReference>
<dbReference type="Gene3D" id="3.30.40.10">
    <property type="entry name" value="Zinc/RING finger domain, C3HC4 (zinc finger)"/>
    <property type="match status" value="1"/>
</dbReference>
<keyword evidence="6" id="KW-0833">Ubl conjugation pathway</keyword>
<reference evidence="8" key="5">
    <citation type="journal article" date="2021" name="G3 (Bethesda)">
        <title>Aegilops tauschii genome assembly Aet v5.0 features greater sequence contiguity and improved annotation.</title>
        <authorList>
            <person name="Wang L."/>
            <person name="Zhu T."/>
            <person name="Rodriguez J.C."/>
            <person name="Deal K.R."/>
            <person name="Dubcovsky J."/>
            <person name="McGuire P.E."/>
            <person name="Lux T."/>
            <person name="Spannagl M."/>
            <person name="Mayer K.F.X."/>
            <person name="Baldrich P."/>
            <person name="Meyers B.C."/>
            <person name="Huo N."/>
            <person name="Gu Y.Q."/>
            <person name="Zhou H."/>
            <person name="Devos K.M."/>
            <person name="Bennetzen J.L."/>
            <person name="Unver T."/>
            <person name="Budak H."/>
            <person name="Gulick P.J."/>
            <person name="Galiba G."/>
            <person name="Kalapos B."/>
            <person name="Nelson D.R."/>
            <person name="Li P."/>
            <person name="You F.M."/>
            <person name="Luo M.C."/>
            <person name="Dvorak J."/>
        </authorList>
    </citation>
    <scope>NUCLEOTIDE SEQUENCE [LARGE SCALE GENOMIC DNA]</scope>
    <source>
        <strain evidence="8">cv. AL8/78</strain>
    </source>
</reference>
<evidence type="ECO:0000256" key="5">
    <source>
        <dbReference type="ARBA" id="ARBA00022771"/>
    </source>
</evidence>
<keyword evidence="3" id="KW-0808">Transferase</keyword>
<dbReference type="Gramene" id="AET7Gv20962600.3">
    <property type="protein sequence ID" value="AET7Gv20962600.3"/>
    <property type="gene ID" value="AET7Gv20962600"/>
</dbReference>
<keyword evidence="9" id="KW-1185">Reference proteome</keyword>